<dbReference type="InterPro" id="IPR035451">
    <property type="entry name" value="Ada-like_dom_sf"/>
</dbReference>
<keyword evidence="7" id="KW-0805">Transcription regulation</keyword>
<evidence type="ECO:0000256" key="9">
    <source>
        <dbReference type="ARBA" id="ARBA00023159"/>
    </source>
</evidence>
<keyword evidence="8" id="KW-0238">DNA-binding</keyword>
<dbReference type="GO" id="GO:0008270">
    <property type="term" value="F:zinc ion binding"/>
    <property type="evidence" value="ECO:0007669"/>
    <property type="project" value="InterPro"/>
</dbReference>
<dbReference type="Pfam" id="PF12833">
    <property type="entry name" value="HTH_18"/>
    <property type="match status" value="1"/>
</dbReference>
<dbReference type="AlphaFoldDB" id="A0A1A5YCZ7"/>
<evidence type="ECO:0000256" key="2">
    <source>
        <dbReference type="ARBA" id="ARBA00022603"/>
    </source>
</evidence>
<evidence type="ECO:0000256" key="3">
    <source>
        <dbReference type="ARBA" id="ARBA00022679"/>
    </source>
</evidence>
<dbReference type="InterPro" id="IPR009057">
    <property type="entry name" value="Homeodomain-like_sf"/>
</dbReference>
<dbReference type="SUPFAM" id="SSF46689">
    <property type="entry name" value="Homeodomain-like"/>
    <property type="match status" value="2"/>
</dbReference>
<keyword evidence="3" id="KW-0808">Transferase</keyword>
<evidence type="ECO:0000256" key="8">
    <source>
        <dbReference type="ARBA" id="ARBA00023125"/>
    </source>
</evidence>
<dbReference type="SUPFAM" id="SSF57884">
    <property type="entry name" value="Ada DNA repair protein, N-terminal domain (N-Ada 10)"/>
    <property type="match status" value="1"/>
</dbReference>
<dbReference type="Pfam" id="PF02805">
    <property type="entry name" value="Ada_Zn_binding"/>
    <property type="match status" value="1"/>
</dbReference>
<dbReference type="GO" id="GO:0003700">
    <property type="term" value="F:DNA-binding transcription factor activity"/>
    <property type="evidence" value="ECO:0007669"/>
    <property type="project" value="InterPro"/>
</dbReference>
<sequence>MEENNKYVGESFAKHFGKHFGKQLSDEQWHAVSDNDKSYDGVFIYAVKTTGIFCRPSCKSKVPRRENVMAFNDASQAAAAGFRPCKRCKPTGMAMPDEEWISIAADYVKRHYKEPLTLQELADACHGTPYHFHRTFKKIKGVTPLAYMQDLRISRAKHLLASTSDSAARIGQEVGWPNAPYFITVFKRLTGLTPEAYRSKHKRNEEHKHEPF</sequence>
<evidence type="ECO:0000259" key="12">
    <source>
        <dbReference type="PROSITE" id="PS01124"/>
    </source>
</evidence>
<dbReference type="PANTHER" id="PTHR43280">
    <property type="entry name" value="ARAC-FAMILY TRANSCRIPTIONAL REGULATOR"/>
    <property type="match status" value="1"/>
</dbReference>
<dbReference type="FunFam" id="3.40.10.10:FF:000001">
    <property type="entry name" value="DNA-3-methyladenine glycosylase 2"/>
    <property type="match status" value="1"/>
</dbReference>
<dbReference type="EMBL" id="LYPA01000072">
    <property type="protein sequence ID" value="OBR63464.1"/>
    <property type="molecule type" value="Genomic_DNA"/>
</dbReference>
<dbReference type="PROSITE" id="PS01124">
    <property type="entry name" value="HTH_ARAC_FAMILY_2"/>
    <property type="match status" value="1"/>
</dbReference>
<dbReference type="GO" id="GO:0008168">
    <property type="term" value="F:methyltransferase activity"/>
    <property type="evidence" value="ECO:0007669"/>
    <property type="project" value="UniProtKB-KW"/>
</dbReference>
<protein>
    <submittedName>
        <fullName evidence="13">AraC family transcriptional regulator</fullName>
    </submittedName>
</protein>
<keyword evidence="11" id="KW-0234">DNA repair</keyword>
<dbReference type="SMART" id="SM00342">
    <property type="entry name" value="HTH_ARAC"/>
    <property type="match status" value="1"/>
</dbReference>
<accession>A0A1A5YCZ7</accession>
<dbReference type="Gene3D" id="3.40.10.10">
    <property type="entry name" value="DNA Methylphosphotriester Repair Domain"/>
    <property type="match status" value="1"/>
</dbReference>
<evidence type="ECO:0000256" key="1">
    <source>
        <dbReference type="ARBA" id="ARBA00001947"/>
    </source>
</evidence>
<dbReference type="STRING" id="1844972.A7K91_17030"/>
<organism evidence="13 14">
    <name type="scientific">Paenibacillus oryzae</name>
    <dbReference type="NCBI Taxonomy" id="1844972"/>
    <lineage>
        <taxon>Bacteria</taxon>
        <taxon>Bacillati</taxon>
        <taxon>Bacillota</taxon>
        <taxon>Bacilli</taxon>
        <taxon>Bacillales</taxon>
        <taxon>Paenibacillaceae</taxon>
        <taxon>Paenibacillus</taxon>
    </lineage>
</organism>
<dbReference type="InterPro" id="IPR018060">
    <property type="entry name" value="HTH_AraC"/>
</dbReference>
<dbReference type="OrthoDB" id="9802228at2"/>
<gene>
    <name evidence="13" type="ORF">A7K91_17030</name>
</gene>
<dbReference type="InterPro" id="IPR016220">
    <property type="entry name" value="Me-P-triester_DNA_alkyl-Trfase"/>
</dbReference>
<name>A0A1A5YCZ7_9BACL</name>
<dbReference type="InterPro" id="IPR004026">
    <property type="entry name" value="Ada_DNA_repair_Zn-bd"/>
</dbReference>
<reference evidence="13 14" key="1">
    <citation type="submission" date="2016-05" db="EMBL/GenBank/DDBJ databases">
        <title>Paenibacillus oryzae. sp. nov., isolated from the rice root.</title>
        <authorList>
            <person name="Zhang J."/>
            <person name="Zhang X."/>
        </authorList>
    </citation>
    <scope>NUCLEOTIDE SEQUENCE [LARGE SCALE GENOMIC DNA]</scope>
    <source>
        <strain evidence="13 14">1DrF-4</strain>
    </source>
</reference>
<keyword evidence="6" id="KW-0862">Zinc</keyword>
<keyword evidence="2" id="KW-0489">Methyltransferase</keyword>
<comment type="cofactor">
    <cofactor evidence="1">
        <name>Zn(2+)</name>
        <dbReference type="ChEBI" id="CHEBI:29105"/>
    </cofactor>
</comment>
<evidence type="ECO:0000313" key="14">
    <source>
        <dbReference type="Proteomes" id="UP000092024"/>
    </source>
</evidence>
<dbReference type="GO" id="GO:0006307">
    <property type="term" value="P:DNA alkylation repair"/>
    <property type="evidence" value="ECO:0007669"/>
    <property type="project" value="UniProtKB-ARBA"/>
</dbReference>
<evidence type="ECO:0000256" key="6">
    <source>
        <dbReference type="ARBA" id="ARBA00022833"/>
    </source>
</evidence>
<evidence type="ECO:0000256" key="10">
    <source>
        <dbReference type="ARBA" id="ARBA00023163"/>
    </source>
</evidence>
<dbReference type="Gene3D" id="1.10.10.60">
    <property type="entry name" value="Homeodomain-like"/>
    <property type="match status" value="2"/>
</dbReference>
<keyword evidence="4" id="KW-0479">Metal-binding</keyword>
<dbReference type="GO" id="GO:0043565">
    <property type="term" value="F:sequence-specific DNA binding"/>
    <property type="evidence" value="ECO:0007669"/>
    <property type="project" value="InterPro"/>
</dbReference>
<keyword evidence="5" id="KW-0227">DNA damage</keyword>
<keyword evidence="14" id="KW-1185">Reference proteome</keyword>
<dbReference type="RefSeq" id="WP_068686290.1">
    <property type="nucleotide sequence ID" value="NZ_LYPA01000072.1"/>
</dbReference>
<dbReference type="PANTHER" id="PTHR43280:SF28">
    <property type="entry name" value="HTH-TYPE TRANSCRIPTIONAL ACTIVATOR RHAS"/>
    <property type="match status" value="1"/>
</dbReference>
<keyword evidence="9" id="KW-0010">Activator</keyword>
<evidence type="ECO:0000256" key="11">
    <source>
        <dbReference type="ARBA" id="ARBA00023204"/>
    </source>
</evidence>
<proteinExistence type="predicted"/>
<dbReference type="Proteomes" id="UP000092024">
    <property type="component" value="Unassembled WGS sequence"/>
</dbReference>
<evidence type="ECO:0000256" key="4">
    <source>
        <dbReference type="ARBA" id="ARBA00022723"/>
    </source>
</evidence>
<feature type="domain" description="HTH araC/xylS-type" evidence="12">
    <location>
        <begin position="102"/>
        <end position="200"/>
    </location>
</feature>
<evidence type="ECO:0000256" key="5">
    <source>
        <dbReference type="ARBA" id="ARBA00022763"/>
    </source>
</evidence>
<evidence type="ECO:0000313" key="13">
    <source>
        <dbReference type="EMBL" id="OBR63464.1"/>
    </source>
</evidence>
<keyword evidence="10" id="KW-0804">Transcription</keyword>
<dbReference type="PIRSF" id="PIRSF000408">
    <property type="entry name" value="Alkyltransferas_AdaA"/>
    <property type="match status" value="1"/>
</dbReference>
<comment type="caution">
    <text evidence="13">The sequence shown here is derived from an EMBL/GenBank/DDBJ whole genome shotgun (WGS) entry which is preliminary data.</text>
</comment>
<dbReference type="GO" id="GO:0032259">
    <property type="term" value="P:methylation"/>
    <property type="evidence" value="ECO:0007669"/>
    <property type="project" value="UniProtKB-KW"/>
</dbReference>
<evidence type="ECO:0000256" key="7">
    <source>
        <dbReference type="ARBA" id="ARBA00023015"/>
    </source>
</evidence>